<organism evidence="9 10">
    <name type="scientific">Morganella morganii</name>
    <name type="common">Proteus morganii</name>
    <dbReference type="NCBI Taxonomy" id="582"/>
    <lineage>
        <taxon>Bacteria</taxon>
        <taxon>Pseudomonadati</taxon>
        <taxon>Pseudomonadota</taxon>
        <taxon>Gammaproteobacteria</taxon>
        <taxon>Enterobacterales</taxon>
        <taxon>Morganellaceae</taxon>
        <taxon>Morganella</taxon>
    </lineage>
</organism>
<dbReference type="FunFam" id="3.30.2290.10:FF:000001">
    <property type="entry name" value="Metalloprotease TldD homolog"/>
    <property type="match status" value="1"/>
</dbReference>
<sequence length="481" mass="51292">MSFSTVSNHLLTAHDLDEQDLFSVLTQLADRHIDYGDLYFQSSFHEAWVLEDKIIKNGSYNIDQGVGIRAVSGEKTGFAYADQISLTALQQSASAARSIVREQGNGKVQSLHRVNNTALYAALDPLRVMPREEKIALLHRLDRVARAEDPRVQEVNASLTGVYEEVLVAATDGTLATDIRPLVRLSVSVLVEEDGKREHGGSGGGGRFGYEYFLGTEDGEIRADHFAREAVRMALVNLSAVAAPAGSMPVVLGAGWPGVLLHEAVGHGLEGDFNRRGASVFSGKIGQQVTSSLCTIVDDGTIGDRRGSLAIDDEGVPGQYNVLIENGILKGYMQDKLNARLMGVDPTGNGRRESYAHLPMPRMTNTYMLAGESSPEEIIASVKNGLYAPNFGGGQVDITSGKFVFSTSEAYLIENGKITKPVKGATLIGSGIEAMQQVSMVGNDLKLDKGVGVCGKEGQSVPVGVGQPTLKLDSITVGGTA</sequence>
<dbReference type="RefSeq" id="WP_108656195.1">
    <property type="nucleotide sequence ID" value="NZ_CP028956.1"/>
</dbReference>
<dbReference type="InterPro" id="IPR035068">
    <property type="entry name" value="TldD/PmbA_N"/>
</dbReference>
<evidence type="ECO:0000256" key="2">
    <source>
        <dbReference type="ARBA" id="ARBA00022670"/>
    </source>
</evidence>
<dbReference type="Gene3D" id="3.30.2290.10">
    <property type="entry name" value="PmbA/TldD superfamily"/>
    <property type="match status" value="1"/>
</dbReference>
<gene>
    <name evidence="9" type="ORF">AM380_10045</name>
</gene>
<dbReference type="EMBL" id="CP028956">
    <property type="protein sequence ID" value="AWC93951.1"/>
    <property type="molecule type" value="Genomic_DNA"/>
</dbReference>
<evidence type="ECO:0000256" key="5">
    <source>
        <dbReference type="ARBA" id="ARBA00025682"/>
    </source>
</evidence>
<dbReference type="Pfam" id="PF01523">
    <property type="entry name" value="PmbA_TldD_1st"/>
    <property type="match status" value="1"/>
</dbReference>
<comment type="function">
    <text evidence="5">Metalloprotease involved in CcdA degradation. Suppresses the inhibitory activity of the carbon storage regulator (CsrA).</text>
</comment>
<feature type="domain" description="Metalloprotease TldD/E N-terminal" evidence="6">
    <location>
        <begin position="37"/>
        <end position="99"/>
    </location>
</feature>
<dbReference type="SUPFAM" id="SSF111283">
    <property type="entry name" value="Putative modulator of DNA gyrase, PmbA/TldD"/>
    <property type="match status" value="1"/>
</dbReference>
<evidence type="ECO:0000256" key="1">
    <source>
        <dbReference type="ARBA" id="ARBA00005836"/>
    </source>
</evidence>
<feature type="domain" description="Metalloprotease TldD/E C-terminal" evidence="7">
    <location>
        <begin position="246"/>
        <end position="479"/>
    </location>
</feature>
<comment type="similarity">
    <text evidence="1">Belongs to the peptidase U62 family.</text>
</comment>
<dbReference type="Pfam" id="PF19289">
    <property type="entry name" value="PmbA_TldD_3rd"/>
    <property type="match status" value="1"/>
</dbReference>
<dbReference type="GO" id="GO:0008237">
    <property type="term" value="F:metallopeptidase activity"/>
    <property type="evidence" value="ECO:0007669"/>
    <property type="project" value="UniProtKB-KW"/>
</dbReference>
<evidence type="ECO:0000259" key="7">
    <source>
        <dbReference type="Pfam" id="PF19289"/>
    </source>
</evidence>
<dbReference type="InterPro" id="IPR051463">
    <property type="entry name" value="Peptidase_U62_metallo"/>
</dbReference>
<keyword evidence="4 9" id="KW-0482">Metalloprotease</keyword>
<dbReference type="PANTHER" id="PTHR30624:SF4">
    <property type="entry name" value="METALLOPROTEASE TLDD"/>
    <property type="match status" value="1"/>
</dbReference>
<dbReference type="Proteomes" id="UP000244682">
    <property type="component" value="Chromosome"/>
</dbReference>
<dbReference type="NCBIfam" id="NF008006">
    <property type="entry name" value="PRK10735.1"/>
    <property type="match status" value="1"/>
</dbReference>
<dbReference type="InterPro" id="IPR045569">
    <property type="entry name" value="Metalloprtase-TldD/E_C"/>
</dbReference>
<dbReference type="PANTHER" id="PTHR30624">
    <property type="entry name" value="UNCHARACTERIZED PROTEIN TLDD AND PMBA"/>
    <property type="match status" value="1"/>
</dbReference>
<dbReference type="InterPro" id="IPR002510">
    <property type="entry name" value="Metalloprtase-TldD/E_N"/>
</dbReference>
<dbReference type="AlphaFoldDB" id="A0AAU8ZKZ9"/>
<dbReference type="InterPro" id="IPR025502">
    <property type="entry name" value="TldD"/>
</dbReference>
<protein>
    <submittedName>
        <fullName evidence="9">Metalloprotease TldD</fullName>
    </submittedName>
</protein>
<proteinExistence type="inferred from homology"/>
<dbReference type="Pfam" id="PF19290">
    <property type="entry name" value="PmbA_TldD_2nd"/>
    <property type="match status" value="1"/>
</dbReference>
<evidence type="ECO:0000313" key="10">
    <source>
        <dbReference type="Proteomes" id="UP000244682"/>
    </source>
</evidence>
<dbReference type="InterPro" id="IPR036059">
    <property type="entry name" value="TldD/PmbA_sf"/>
</dbReference>
<dbReference type="PIRSF" id="PIRSF004919">
    <property type="entry name" value="TldD"/>
    <property type="match status" value="1"/>
</dbReference>
<evidence type="ECO:0000313" key="9">
    <source>
        <dbReference type="EMBL" id="AWC93951.1"/>
    </source>
</evidence>
<evidence type="ECO:0000259" key="6">
    <source>
        <dbReference type="Pfam" id="PF01523"/>
    </source>
</evidence>
<evidence type="ECO:0000256" key="4">
    <source>
        <dbReference type="ARBA" id="ARBA00023049"/>
    </source>
</evidence>
<keyword evidence="3" id="KW-0378">Hydrolase</keyword>
<dbReference type="GO" id="GO:0005829">
    <property type="term" value="C:cytosol"/>
    <property type="evidence" value="ECO:0007669"/>
    <property type="project" value="TreeGrafter"/>
</dbReference>
<dbReference type="InterPro" id="IPR045570">
    <property type="entry name" value="Metalloprtase-TldD/E_cen_dom"/>
</dbReference>
<reference evidence="9 10" key="1">
    <citation type="submission" date="2018-04" db="EMBL/GenBank/DDBJ databases">
        <title>Whole genome sequencing of Morganella morganii AR_0133.</title>
        <authorList>
            <person name="Conlan S."/>
            <person name="Thomas P.J."/>
            <person name="Mullikin J."/>
            <person name="Frank K.M."/>
            <person name="Segre J.A."/>
        </authorList>
    </citation>
    <scope>NUCLEOTIDE SEQUENCE [LARGE SCALE GENOMIC DNA]</scope>
    <source>
        <strain evidence="9 10">AR_0133</strain>
    </source>
</reference>
<feature type="domain" description="Metalloprotease TldD/E central" evidence="8">
    <location>
        <begin position="125"/>
        <end position="238"/>
    </location>
</feature>
<keyword evidence="2" id="KW-0645">Protease</keyword>
<evidence type="ECO:0000259" key="8">
    <source>
        <dbReference type="Pfam" id="PF19290"/>
    </source>
</evidence>
<evidence type="ECO:0000256" key="3">
    <source>
        <dbReference type="ARBA" id="ARBA00022801"/>
    </source>
</evidence>
<dbReference type="GO" id="GO:0006508">
    <property type="term" value="P:proteolysis"/>
    <property type="evidence" value="ECO:0007669"/>
    <property type="project" value="UniProtKB-KW"/>
</dbReference>
<accession>A0AAU8ZKZ9</accession>
<name>A0AAU8ZKZ9_MORMO</name>